<sequence length="233" mass="25165">MEGCDEVTATSFRVTVVEATPYCFQAYTTQQVQSSVRITHIAFTPPSAEEARARHHIAKQCSGKFAVGKEREGLEAAGDAVTLASLSALGASGKVERYTIACFPWCLPAGGVEAAASVGEKEAAASESRGKKRTKDGLHLAGPMQVQLGGIFDVTLPRQSDLCSNIDLRFDVDGSVQLEVVGPGSVTFFGEQYSALIPEWLNHQFFTVGDDDEEGEDCSDDEDHITEMYRLIH</sequence>
<gene>
    <name evidence="1" type="ORF">TVY486_1010780</name>
</gene>
<dbReference type="VEuPathDB" id="TriTrypDB:TvY486_1010780"/>
<reference evidence="1" key="1">
    <citation type="journal article" date="2012" name="Proc. Natl. Acad. Sci. U.S.A.">
        <title>Antigenic diversity is generated by distinct evolutionary mechanisms in African trypanosome species.</title>
        <authorList>
            <person name="Jackson A.P."/>
            <person name="Berry A."/>
            <person name="Aslett M."/>
            <person name="Allison H.C."/>
            <person name="Burton P."/>
            <person name="Vavrova-Anderson J."/>
            <person name="Brown R."/>
            <person name="Browne H."/>
            <person name="Corton N."/>
            <person name="Hauser H."/>
            <person name="Gamble J."/>
            <person name="Gilderthorp R."/>
            <person name="Marcello L."/>
            <person name="McQuillan J."/>
            <person name="Otto T.D."/>
            <person name="Quail M.A."/>
            <person name="Sanders M.J."/>
            <person name="van Tonder A."/>
            <person name="Ginger M.L."/>
            <person name="Field M.C."/>
            <person name="Barry J.D."/>
            <person name="Hertz-Fowler C."/>
            <person name="Berriman M."/>
        </authorList>
    </citation>
    <scope>NUCLEOTIDE SEQUENCE</scope>
    <source>
        <strain evidence="1">Y486</strain>
    </source>
</reference>
<dbReference type="OMA" id="PYRWTAL"/>
<organism evidence="1">
    <name type="scientific">Trypanosoma vivax (strain Y486)</name>
    <dbReference type="NCBI Taxonomy" id="1055687"/>
    <lineage>
        <taxon>Eukaryota</taxon>
        <taxon>Discoba</taxon>
        <taxon>Euglenozoa</taxon>
        <taxon>Kinetoplastea</taxon>
        <taxon>Metakinetoplastina</taxon>
        <taxon>Trypanosomatida</taxon>
        <taxon>Trypanosomatidae</taxon>
        <taxon>Trypanosoma</taxon>
        <taxon>Duttonella</taxon>
    </lineage>
</organism>
<name>G0U826_TRYVY</name>
<accession>G0U826</accession>
<evidence type="ECO:0000313" key="1">
    <source>
        <dbReference type="EMBL" id="CCC52035.1"/>
    </source>
</evidence>
<proteinExistence type="predicted"/>
<dbReference type="EMBL" id="HE573026">
    <property type="protein sequence ID" value="CCC52035.1"/>
    <property type="molecule type" value="Genomic_DNA"/>
</dbReference>
<protein>
    <submittedName>
        <fullName evidence="1">Uncharacterized protein</fullName>
    </submittedName>
</protein>
<dbReference type="AlphaFoldDB" id="G0U826"/>